<organism evidence="12 13">
    <name type="scientific">Thelohanellus kitauei</name>
    <name type="common">Myxosporean</name>
    <dbReference type="NCBI Taxonomy" id="669202"/>
    <lineage>
        <taxon>Eukaryota</taxon>
        <taxon>Metazoa</taxon>
        <taxon>Cnidaria</taxon>
        <taxon>Myxozoa</taxon>
        <taxon>Myxosporea</taxon>
        <taxon>Bivalvulida</taxon>
        <taxon>Platysporina</taxon>
        <taxon>Myxobolidae</taxon>
        <taxon>Thelohanellus</taxon>
    </lineage>
</organism>
<dbReference type="InterPro" id="IPR037431">
    <property type="entry name" value="REX4_DEDDh_dom"/>
</dbReference>
<dbReference type="GO" id="GO:0003676">
    <property type="term" value="F:nucleic acid binding"/>
    <property type="evidence" value="ECO:0007669"/>
    <property type="project" value="InterPro"/>
</dbReference>
<gene>
    <name evidence="12" type="ORF">RF11_10339</name>
</gene>
<comment type="subcellular location">
    <subcellularLocation>
        <location evidence="1">Nucleus</location>
    </subcellularLocation>
</comment>
<dbReference type="FunFam" id="3.30.420.10:FF:000007">
    <property type="entry name" value="Interferon-stimulated exonuclease gene 20"/>
    <property type="match status" value="1"/>
</dbReference>
<dbReference type="GO" id="GO:0005634">
    <property type="term" value="C:nucleus"/>
    <property type="evidence" value="ECO:0007669"/>
    <property type="project" value="UniProtKB-SubCell"/>
</dbReference>
<dbReference type="SUPFAM" id="SSF53098">
    <property type="entry name" value="Ribonuclease H-like"/>
    <property type="match status" value="1"/>
</dbReference>
<sequence length="247" mass="28638">METENRFSLFGYPNDKKEISKNWKSALGKMDLNNVTVNTLLNKRRKKRTKGVSKIKPKEECEPKPKQNKKTLRLLALDTEMVGTGLSTEENMLGRVSIVDYNGDVVYDTYVSPTEPITDYRTKYSGITPESLIGAPSYTEVQYRVAELIKGKIIIGHSINNDLRVLKLQHPAKDIRDSSLYKPLRLKNPKQKPSLRILAKYHLNREIQKDTHCSIEDARSCLEIYKKFQSRWEKDISCRMYKRKPTK</sequence>
<evidence type="ECO:0000256" key="5">
    <source>
        <dbReference type="ARBA" id="ARBA00022722"/>
    </source>
</evidence>
<dbReference type="PANTHER" id="PTHR12801">
    <property type="entry name" value="RNA EXONUCLEASE REXO1 / RECO3 FAMILY MEMBER-RELATED"/>
    <property type="match status" value="1"/>
</dbReference>
<dbReference type="OrthoDB" id="16516at2759"/>
<keyword evidence="5" id="KW-0540">Nuclease</keyword>
<comment type="function">
    <text evidence="9">Exoribonuclease involved in ribosome biosynthesis. Involved in the processing of ITS1, the internal transcribed spacer localized between the 18S and 5.8S rRNAs.</text>
</comment>
<evidence type="ECO:0000256" key="1">
    <source>
        <dbReference type="ARBA" id="ARBA00004123"/>
    </source>
</evidence>
<proteinExistence type="inferred from homology"/>
<accession>A0A0C2JAA2</accession>
<evidence type="ECO:0000256" key="6">
    <source>
        <dbReference type="ARBA" id="ARBA00022801"/>
    </source>
</evidence>
<evidence type="ECO:0000256" key="4">
    <source>
        <dbReference type="ARBA" id="ARBA00022552"/>
    </source>
</evidence>
<evidence type="ECO:0000256" key="7">
    <source>
        <dbReference type="ARBA" id="ARBA00022839"/>
    </source>
</evidence>
<keyword evidence="7 12" id="KW-0269">Exonuclease</keyword>
<dbReference type="Proteomes" id="UP000031668">
    <property type="component" value="Unassembled WGS sequence"/>
</dbReference>
<dbReference type="InterPro" id="IPR047021">
    <property type="entry name" value="REXO1/3/4-like"/>
</dbReference>
<protein>
    <recommendedName>
        <fullName evidence="3">RNA exonuclease 4</fullName>
    </recommendedName>
</protein>
<dbReference type="GO" id="GO:0008408">
    <property type="term" value="F:3'-5' exonuclease activity"/>
    <property type="evidence" value="ECO:0007669"/>
    <property type="project" value="InterPro"/>
</dbReference>
<evidence type="ECO:0000259" key="11">
    <source>
        <dbReference type="SMART" id="SM00479"/>
    </source>
</evidence>
<reference evidence="12 13" key="1">
    <citation type="journal article" date="2014" name="Genome Biol. Evol.">
        <title>The genome of the myxosporean Thelohanellus kitauei shows adaptations to nutrient acquisition within its fish host.</title>
        <authorList>
            <person name="Yang Y."/>
            <person name="Xiong J."/>
            <person name="Zhou Z."/>
            <person name="Huo F."/>
            <person name="Miao W."/>
            <person name="Ran C."/>
            <person name="Liu Y."/>
            <person name="Zhang J."/>
            <person name="Feng J."/>
            <person name="Wang M."/>
            <person name="Wang M."/>
            <person name="Wang L."/>
            <person name="Yao B."/>
        </authorList>
    </citation>
    <scope>NUCLEOTIDE SEQUENCE [LARGE SCALE GENOMIC DNA]</scope>
    <source>
        <strain evidence="12">Wuqing</strain>
    </source>
</reference>
<evidence type="ECO:0000256" key="10">
    <source>
        <dbReference type="SAM" id="MobiDB-lite"/>
    </source>
</evidence>
<evidence type="ECO:0000256" key="8">
    <source>
        <dbReference type="ARBA" id="ARBA00023242"/>
    </source>
</evidence>
<dbReference type="PANTHER" id="PTHR12801:SF45">
    <property type="entry name" value="RNA EXONUCLEASE 4"/>
    <property type="match status" value="1"/>
</dbReference>
<keyword evidence="8" id="KW-0539">Nucleus</keyword>
<name>A0A0C2JAA2_THEKT</name>
<feature type="compositionally biased region" description="Basic and acidic residues" evidence="10">
    <location>
        <begin position="56"/>
        <end position="65"/>
    </location>
</feature>
<dbReference type="EMBL" id="JWZT01000293">
    <property type="protein sequence ID" value="KII74729.1"/>
    <property type="molecule type" value="Genomic_DNA"/>
</dbReference>
<feature type="region of interest" description="Disordered" evidence="10">
    <location>
        <begin position="46"/>
        <end position="67"/>
    </location>
</feature>
<evidence type="ECO:0000256" key="2">
    <source>
        <dbReference type="ARBA" id="ARBA00010489"/>
    </source>
</evidence>
<keyword evidence="13" id="KW-1185">Reference proteome</keyword>
<dbReference type="CDD" id="cd06144">
    <property type="entry name" value="REX4_like"/>
    <property type="match status" value="1"/>
</dbReference>
<evidence type="ECO:0000256" key="9">
    <source>
        <dbReference type="ARBA" id="ARBA00025599"/>
    </source>
</evidence>
<dbReference type="InterPro" id="IPR013520">
    <property type="entry name" value="Ribonucl_H"/>
</dbReference>
<evidence type="ECO:0000256" key="3">
    <source>
        <dbReference type="ARBA" id="ARBA00016937"/>
    </source>
</evidence>
<feature type="compositionally biased region" description="Basic residues" evidence="10">
    <location>
        <begin position="46"/>
        <end position="55"/>
    </location>
</feature>
<comment type="caution">
    <text evidence="12">The sequence shown here is derived from an EMBL/GenBank/DDBJ whole genome shotgun (WGS) entry which is preliminary data.</text>
</comment>
<evidence type="ECO:0000313" key="13">
    <source>
        <dbReference type="Proteomes" id="UP000031668"/>
    </source>
</evidence>
<dbReference type="OMA" id="NWPCALP"/>
<dbReference type="InterPro" id="IPR036397">
    <property type="entry name" value="RNaseH_sf"/>
</dbReference>
<comment type="similarity">
    <text evidence="2">Belongs to the REXO4 family.</text>
</comment>
<dbReference type="InterPro" id="IPR012337">
    <property type="entry name" value="RNaseH-like_sf"/>
</dbReference>
<feature type="domain" description="Exonuclease" evidence="11">
    <location>
        <begin position="73"/>
        <end position="234"/>
    </location>
</feature>
<keyword evidence="4" id="KW-0698">rRNA processing</keyword>
<dbReference type="GO" id="GO:0006364">
    <property type="term" value="P:rRNA processing"/>
    <property type="evidence" value="ECO:0007669"/>
    <property type="project" value="UniProtKB-KW"/>
</dbReference>
<dbReference type="AlphaFoldDB" id="A0A0C2JAA2"/>
<keyword evidence="6" id="KW-0378">Hydrolase</keyword>
<evidence type="ECO:0000313" key="12">
    <source>
        <dbReference type="EMBL" id="KII74729.1"/>
    </source>
</evidence>
<dbReference type="Pfam" id="PF00929">
    <property type="entry name" value="RNase_T"/>
    <property type="match status" value="1"/>
</dbReference>
<dbReference type="Gene3D" id="3.30.420.10">
    <property type="entry name" value="Ribonuclease H-like superfamily/Ribonuclease H"/>
    <property type="match status" value="1"/>
</dbReference>
<dbReference type="SMART" id="SM00479">
    <property type="entry name" value="EXOIII"/>
    <property type="match status" value="1"/>
</dbReference>